<dbReference type="EMBL" id="CP027668">
    <property type="protein sequence ID" value="AVO44247.1"/>
    <property type="molecule type" value="Genomic_DNA"/>
</dbReference>
<dbReference type="PANTHER" id="PTHR45138:SF9">
    <property type="entry name" value="DIGUANYLATE CYCLASE DGCM-RELATED"/>
    <property type="match status" value="1"/>
</dbReference>
<evidence type="ECO:0000313" key="7">
    <source>
        <dbReference type="Proteomes" id="UP000237889"/>
    </source>
</evidence>
<dbReference type="InterPro" id="IPR000160">
    <property type="entry name" value="GGDEF_dom"/>
</dbReference>
<dbReference type="GO" id="GO:0043709">
    <property type="term" value="P:cell adhesion involved in single-species biofilm formation"/>
    <property type="evidence" value="ECO:0007669"/>
    <property type="project" value="TreeGrafter"/>
</dbReference>
<gene>
    <name evidence="6" type="ORF">C6569_03710</name>
</gene>
<dbReference type="InterPro" id="IPR013656">
    <property type="entry name" value="PAS_4"/>
</dbReference>
<name>A0A2S0N8A6_9HYPH</name>
<dbReference type="PANTHER" id="PTHR45138">
    <property type="entry name" value="REGULATORY COMPONENTS OF SENSORY TRANSDUCTION SYSTEM"/>
    <property type="match status" value="1"/>
</dbReference>
<dbReference type="Gene3D" id="3.30.450.20">
    <property type="entry name" value="PAS domain"/>
    <property type="match status" value="1"/>
</dbReference>
<dbReference type="RefSeq" id="WP_106747577.1">
    <property type="nucleotide sequence ID" value="NZ_CP027668.1"/>
</dbReference>
<dbReference type="NCBIfam" id="TIGR00254">
    <property type="entry name" value="GGDEF"/>
    <property type="match status" value="1"/>
</dbReference>
<dbReference type="GO" id="GO:1902201">
    <property type="term" value="P:negative regulation of bacterial-type flagellum-dependent cell motility"/>
    <property type="evidence" value="ECO:0007669"/>
    <property type="project" value="TreeGrafter"/>
</dbReference>
<dbReference type="SUPFAM" id="SSF55785">
    <property type="entry name" value="PYP-like sensor domain (PAS domain)"/>
    <property type="match status" value="1"/>
</dbReference>
<sequence length="520" mass="57225">MYREMFDKGIEWRAHAHSIRRLYGNWLALREQARAVPFSEFDPATLGPIADDMIVFRPTADGDMIYSHYGRALVERVGTDMTGRLSSRILETVGAFFRECNNRVLVTDEPLLTLHRSAIAGQVHLWERLVLPCRDASGEPVIVIIAKPRQFRDDLLAAVLDASLDAIVAVRLVRDDAGLPVDGEFVAVNQRAADWNGQTVEAMLQTPVLTLCPGLAESGLWTRFVDVALTRQPLQLVTRYACADADRWIEIACVPFGDGFMVTKADVTERKNAEDAMRQTQAEYAQANAALKAEIQRRQALEEELSQLATRDSLTGALNRRATTDGLRDALARSARYAHPVSVITMDLDHFKHINDRFGHAGGDAVLRRTVGLLTHGLREDVDLVGRFGGEEFVMVLPHVGVGEAVGVASRMRELLAGSPVEHEDGPIRFSGSFGIAAWDGRETMDRLLSRADAALYRAKAAGRNRVALDEGMGDIHVLETGGEAPLQPSADVPPFTPTTRQGTAPRRSRRATATAPRRP</sequence>
<dbReference type="CDD" id="cd01949">
    <property type="entry name" value="GGDEF"/>
    <property type="match status" value="1"/>
</dbReference>
<evidence type="ECO:0000256" key="2">
    <source>
        <dbReference type="ARBA" id="ARBA00034247"/>
    </source>
</evidence>
<dbReference type="SMART" id="SM00267">
    <property type="entry name" value="GGDEF"/>
    <property type="match status" value="1"/>
</dbReference>
<dbReference type="PROSITE" id="PS50887">
    <property type="entry name" value="GGDEF"/>
    <property type="match status" value="1"/>
</dbReference>
<dbReference type="InterPro" id="IPR029787">
    <property type="entry name" value="Nucleotide_cyclase"/>
</dbReference>
<dbReference type="GO" id="GO:0052621">
    <property type="term" value="F:diguanylate cyclase activity"/>
    <property type="evidence" value="ECO:0007669"/>
    <property type="project" value="UniProtKB-EC"/>
</dbReference>
<dbReference type="Proteomes" id="UP000237889">
    <property type="component" value="Chromosome"/>
</dbReference>
<feature type="region of interest" description="Disordered" evidence="4">
    <location>
        <begin position="482"/>
        <end position="520"/>
    </location>
</feature>
<feature type="coiled-coil region" evidence="3">
    <location>
        <begin position="270"/>
        <end position="311"/>
    </location>
</feature>
<evidence type="ECO:0000256" key="4">
    <source>
        <dbReference type="SAM" id="MobiDB-lite"/>
    </source>
</evidence>
<feature type="domain" description="GGDEF" evidence="5">
    <location>
        <begin position="339"/>
        <end position="472"/>
    </location>
</feature>
<dbReference type="InterPro" id="IPR035965">
    <property type="entry name" value="PAS-like_dom_sf"/>
</dbReference>
<dbReference type="AlphaFoldDB" id="A0A2S0N8A6"/>
<dbReference type="InterPro" id="IPR043128">
    <property type="entry name" value="Rev_trsase/Diguanyl_cyclase"/>
</dbReference>
<dbReference type="Pfam" id="PF00990">
    <property type="entry name" value="GGDEF"/>
    <property type="match status" value="1"/>
</dbReference>
<dbReference type="EC" id="2.7.7.65" evidence="1"/>
<evidence type="ECO:0000313" key="6">
    <source>
        <dbReference type="EMBL" id="AVO44247.1"/>
    </source>
</evidence>
<evidence type="ECO:0000256" key="1">
    <source>
        <dbReference type="ARBA" id="ARBA00012528"/>
    </source>
</evidence>
<reference evidence="6 7" key="1">
    <citation type="submission" date="2018-03" db="EMBL/GenBank/DDBJ databases">
        <title>Genome sequencing of Phreatobacter sp.</title>
        <authorList>
            <person name="Kim S.-J."/>
            <person name="Heo J."/>
            <person name="Kwon S.-W."/>
        </authorList>
    </citation>
    <scope>NUCLEOTIDE SEQUENCE [LARGE SCALE GENOMIC DNA]</scope>
    <source>
        <strain evidence="6 7">S-12</strain>
    </source>
</reference>
<dbReference type="InterPro" id="IPR050469">
    <property type="entry name" value="Diguanylate_Cyclase"/>
</dbReference>
<dbReference type="KEGG" id="phr:C6569_03710"/>
<keyword evidence="7" id="KW-1185">Reference proteome</keyword>
<accession>A0A2S0N8A6</accession>
<protein>
    <recommendedName>
        <fullName evidence="1">diguanylate cyclase</fullName>
        <ecNumber evidence="1">2.7.7.65</ecNumber>
    </recommendedName>
</protein>
<dbReference type="Gene3D" id="3.30.70.270">
    <property type="match status" value="1"/>
</dbReference>
<organism evidence="6 7">
    <name type="scientific">Phreatobacter cathodiphilus</name>
    <dbReference type="NCBI Taxonomy" id="1868589"/>
    <lineage>
        <taxon>Bacteria</taxon>
        <taxon>Pseudomonadati</taxon>
        <taxon>Pseudomonadota</taxon>
        <taxon>Alphaproteobacteria</taxon>
        <taxon>Hyphomicrobiales</taxon>
        <taxon>Phreatobacteraceae</taxon>
        <taxon>Phreatobacter</taxon>
    </lineage>
</organism>
<dbReference type="Pfam" id="PF08448">
    <property type="entry name" value="PAS_4"/>
    <property type="match status" value="1"/>
</dbReference>
<dbReference type="SUPFAM" id="SSF55073">
    <property type="entry name" value="Nucleotide cyclase"/>
    <property type="match status" value="1"/>
</dbReference>
<evidence type="ECO:0000259" key="5">
    <source>
        <dbReference type="PROSITE" id="PS50887"/>
    </source>
</evidence>
<proteinExistence type="predicted"/>
<comment type="catalytic activity">
    <reaction evidence="2">
        <text>2 GTP = 3',3'-c-di-GMP + 2 diphosphate</text>
        <dbReference type="Rhea" id="RHEA:24898"/>
        <dbReference type="ChEBI" id="CHEBI:33019"/>
        <dbReference type="ChEBI" id="CHEBI:37565"/>
        <dbReference type="ChEBI" id="CHEBI:58805"/>
        <dbReference type="EC" id="2.7.7.65"/>
    </reaction>
</comment>
<keyword evidence="3" id="KW-0175">Coiled coil</keyword>
<evidence type="ECO:0000256" key="3">
    <source>
        <dbReference type="SAM" id="Coils"/>
    </source>
</evidence>
<dbReference type="FunFam" id="3.30.70.270:FF:000001">
    <property type="entry name" value="Diguanylate cyclase domain protein"/>
    <property type="match status" value="1"/>
</dbReference>
<dbReference type="OrthoDB" id="9812260at2"/>
<dbReference type="GO" id="GO:0005886">
    <property type="term" value="C:plasma membrane"/>
    <property type="evidence" value="ECO:0007669"/>
    <property type="project" value="TreeGrafter"/>
</dbReference>